<dbReference type="NCBIfam" id="NF006363">
    <property type="entry name" value="PRK08582.1"/>
    <property type="match status" value="1"/>
</dbReference>
<feature type="region of interest" description="Disordered" evidence="1">
    <location>
        <begin position="73"/>
        <end position="147"/>
    </location>
</feature>
<gene>
    <name evidence="3" type="ORF">AWM72_03305</name>
    <name evidence="4" type="ORF">CYJ28_05775</name>
</gene>
<reference evidence="5" key="2">
    <citation type="submission" date="2016-01" db="EMBL/GenBank/DDBJ databases">
        <title>Six Aerococcus type strain genome sequencing and assembly using PacBio and Illumina Hiseq.</title>
        <authorList>
            <person name="Carkaci D."/>
            <person name="Dargis R."/>
            <person name="Nielsen X.C."/>
            <person name="Skovgaard O."/>
            <person name="Fuursted K."/>
            <person name="Christensen J.J."/>
        </authorList>
    </citation>
    <scope>NUCLEOTIDE SEQUENCE [LARGE SCALE GENOMIC DNA]</scope>
    <source>
        <strain evidence="5">CCUG43001</strain>
    </source>
</reference>
<dbReference type="AlphaFoldDB" id="A0A0X8FAQ6"/>
<dbReference type="PROSITE" id="PS50126">
    <property type="entry name" value="S1"/>
    <property type="match status" value="1"/>
</dbReference>
<dbReference type="CDD" id="cd05692">
    <property type="entry name" value="S1_RPS1_repeat_hs4"/>
    <property type="match status" value="1"/>
</dbReference>
<dbReference type="Proteomes" id="UP000069912">
    <property type="component" value="Chromosome"/>
</dbReference>
<dbReference type="PANTHER" id="PTHR10724:SF10">
    <property type="entry name" value="S1 RNA-BINDING DOMAIN-CONTAINING PROTEIN 1"/>
    <property type="match status" value="1"/>
</dbReference>
<dbReference type="RefSeq" id="WP_067973116.1">
    <property type="nucleotide sequence ID" value="NZ_CAJHKM010000004.1"/>
</dbReference>
<dbReference type="OrthoDB" id="9810507at2"/>
<dbReference type="SMART" id="SM00316">
    <property type="entry name" value="S1"/>
    <property type="match status" value="1"/>
</dbReference>
<dbReference type="PANTHER" id="PTHR10724">
    <property type="entry name" value="30S RIBOSOMAL PROTEIN S1"/>
    <property type="match status" value="1"/>
</dbReference>
<dbReference type="EMBL" id="PKGY01000003">
    <property type="protein sequence ID" value="PKZ21414.1"/>
    <property type="molecule type" value="Genomic_DNA"/>
</dbReference>
<dbReference type="GO" id="GO:0005737">
    <property type="term" value="C:cytoplasm"/>
    <property type="evidence" value="ECO:0007669"/>
    <property type="project" value="UniProtKB-ARBA"/>
</dbReference>
<dbReference type="KEGG" id="asan:AWM72_03305"/>
<sequence length="147" mass="15932">MAIEIGSKLTGKVTGITNFGAFVDLGDGKSGLVHISEISNEYVKNINDFLSVGDEVKVLVTNIDQSGKIALSMRKAEDSAPAKAPKAARDNKPRRSKPAPNFKRQQSSRSSDFDTMMSNFLKDSDDRLASLKKNTEGKRGGRGGRRS</sequence>
<name>A0A0X8FAQ6_9LACT</name>
<accession>A0A0X8FAQ6</accession>
<dbReference type="GO" id="GO:0006412">
    <property type="term" value="P:translation"/>
    <property type="evidence" value="ECO:0007669"/>
    <property type="project" value="TreeGrafter"/>
</dbReference>
<dbReference type="InterPro" id="IPR050437">
    <property type="entry name" value="Ribos_protein_bS1-like"/>
</dbReference>
<keyword evidence="5" id="KW-1185">Reference proteome</keyword>
<proteinExistence type="predicted"/>
<organism evidence="3 5">
    <name type="scientific">Aerococcus sanguinicola</name>
    <dbReference type="NCBI Taxonomy" id="119206"/>
    <lineage>
        <taxon>Bacteria</taxon>
        <taxon>Bacillati</taxon>
        <taxon>Bacillota</taxon>
        <taxon>Bacilli</taxon>
        <taxon>Lactobacillales</taxon>
        <taxon>Aerococcaceae</taxon>
        <taxon>Aerococcus</taxon>
    </lineage>
</organism>
<feature type="compositionally biased region" description="Basic and acidic residues" evidence="1">
    <location>
        <begin position="122"/>
        <end position="139"/>
    </location>
</feature>
<evidence type="ECO:0000259" key="2">
    <source>
        <dbReference type="PROSITE" id="PS50126"/>
    </source>
</evidence>
<reference evidence="4 6" key="3">
    <citation type="submission" date="2017-12" db="EMBL/GenBank/DDBJ databases">
        <title>Phylogenetic diversity of female urinary microbiome.</title>
        <authorList>
            <person name="Thomas-White K."/>
            <person name="Wolfe A.J."/>
        </authorList>
    </citation>
    <scope>NUCLEOTIDE SEQUENCE [LARGE SCALE GENOMIC DNA]</scope>
    <source>
        <strain evidence="4 6">UMB0139</strain>
    </source>
</reference>
<dbReference type="GeneID" id="92903097"/>
<dbReference type="EMBL" id="CP014160">
    <property type="protein sequence ID" value="AMB93852.1"/>
    <property type="molecule type" value="Genomic_DNA"/>
</dbReference>
<dbReference type="Proteomes" id="UP000234239">
    <property type="component" value="Unassembled WGS sequence"/>
</dbReference>
<evidence type="ECO:0000256" key="1">
    <source>
        <dbReference type="SAM" id="MobiDB-lite"/>
    </source>
</evidence>
<dbReference type="SUPFAM" id="SSF50249">
    <property type="entry name" value="Nucleic acid-binding proteins"/>
    <property type="match status" value="1"/>
</dbReference>
<dbReference type="Gene3D" id="2.40.50.140">
    <property type="entry name" value="Nucleic acid-binding proteins"/>
    <property type="match status" value="1"/>
</dbReference>
<dbReference type="Pfam" id="PF00575">
    <property type="entry name" value="S1"/>
    <property type="match status" value="1"/>
</dbReference>
<reference evidence="3 5" key="1">
    <citation type="journal article" date="2016" name="Genome Announc.">
        <title>Complete Genome Sequences of Aerococcus christensenii CCUG 28831T, Aerococcus sanguinicola CCUG 43001T, Aerococcus urinae CCUG 36881T, Aerococcus urinaeequi CCUG 28094T, Aerococcus urinaehominis CCUG 42038 BT, and Aerococcus viridans CCUG 4311T.</title>
        <authorList>
            <person name="Carkaci D."/>
            <person name="Dargis R."/>
            <person name="Nielsen X.C."/>
            <person name="Skovgaard O."/>
            <person name="Fuursted K."/>
            <person name="Christensen J.J."/>
        </authorList>
    </citation>
    <scope>NUCLEOTIDE SEQUENCE [LARGE SCALE GENOMIC DNA]</scope>
    <source>
        <strain evidence="3 5">CCUG43001</strain>
    </source>
</reference>
<dbReference type="InterPro" id="IPR012340">
    <property type="entry name" value="NA-bd_OB-fold"/>
</dbReference>
<dbReference type="FunFam" id="2.40.50.140:FF:000051">
    <property type="entry name" value="RNA-binding transcriptional accessory protein"/>
    <property type="match status" value="1"/>
</dbReference>
<dbReference type="InterPro" id="IPR003029">
    <property type="entry name" value="S1_domain"/>
</dbReference>
<evidence type="ECO:0000313" key="3">
    <source>
        <dbReference type="EMBL" id="AMB93852.1"/>
    </source>
</evidence>
<evidence type="ECO:0000313" key="5">
    <source>
        <dbReference type="Proteomes" id="UP000069912"/>
    </source>
</evidence>
<evidence type="ECO:0000313" key="4">
    <source>
        <dbReference type="EMBL" id="PKZ21414.1"/>
    </source>
</evidence>
<protein>
    <submittedName>
        <fullName evidence="3">RNA-binding protein S1</fullName>
    </submittedName>
</protein>
<feature type="domain" description="S1 motif" evidence="2">
    <location>
        <begin position="6"/>
        <end position="74"/>
    </location>
</feature>
<evidence type="ECO:0000313" key="6">
    <source>
        <dbReference type="Proteomes" id="UP000234239"/>
    </source>
</evidence>
<dbReference type="GO" id="GO:0003729">
    <property type="term" value="F:mRNA binding"/>
    <property type="evidence" value="ECO:0007669"/>
    <property type="project" value="TreeGrafter"/>
</dbReference>
<dbReference type="GO" id="GO:0003735">
    <property type="term" value="F:structural constituent of ribosome"/>
    <property type="evidence" value="ECO:0007669"/>
    <property type="project" value="TreeGrafter"/>
</dbReference>